<dbReference type="PANTHER" id="PTHR22765">
    <property type="entry name" value="RING FINGER AND PROTEASE ASSOCIATED DOMAIN-CONTAINING"/>
    <property type="match status" value="1"/>
</dbReference>
<dbReference type="Gene3D" id="3.30.40.10">
    <property type="entry name" value="Zinc/RING finger domain, C3HC4 (zinc finger)"/>
    <property type="match status" value="1"/>
</dbReference>
<dbReference type="InterPro" id="IPR051826">
    <property type="entry name" value="E3_ubiquitin-ligase_domain"/>
</dbReference>
<dbReference type="GO" id="GO:0006511">
    <property type="term" value="P:ubiquitin-dependent protein catabolic process"/>
    <property type="evidence" value="ECO:0007669"/>
    <property type="project" value="TreeGrafter"/>
</dbReference>
<evidence type="ECO:0000256" key="1">
    <source>
        <dbReference type="ARBA" id="ARBA00022771"/>
    </source>
</evidence>
<keyword evidence="1 3" id="KW-0863">Zinc-finger</keyword>
<evidence type="ECO:0000256" key="3">
    <source>
        <dbReference type="PROSITE-ProRule" id="PRU00175"/>
    </source>
</evidence>
<proteinExistence type="predicted"/>
<dbReference type="Pfam" id="PF13639">
    <property type="entry name" value="zf-RING_2"/>
    <property type="match status" value="1"/>
</dbReference>
<feature type="region of interest" description="Disordered" evidence="4">
    <location>
        <begin position="68"/>
        <end position="117"/>
    </location>
</feature>
<dbReference type="SUPFAM" id="SSF57850">
    <property type="entry name" value="RING/U-box"/>
    <property type="match status" value="1"/>
</dbReference>
<dbReference type="InterPro" id="IPR013083">
    <property type="entry name" value="Znf_RING/FYVE/PHD"/>
</dbReference>
<dbReference type="InterPro" id="IPR001841">
    <property type="entry name" value="Znf_RING"/>
</dbReference>
<accession>A0AA85KIK3</accession>
<sequence length="188" mass="21348">MEEFIENLIHIHEFTQSILQVEAALEHLVDDLQDYLNTRNNNNSMQNPNGSHTAMQTMIPADASVQAEFPHSEVTQTEPETALEISNPPNSVDASVESVDQSGNREQHTDSSNTGSNSVWDILPTSVLLSVSDINTLDKCSFCMEKYSIGDEVIWLPCFHAFHYYCFLDWILECDECPICRWPMLTFE</sequence>
<feature type="compositionally biased region" description="Polar residues" evidence="4">
    <location>
        <begin position="87"/>
        <end position="102"/>
    </location>
</feature>
<evidence type="ECO:0000256" key="4">
    <source>
        <dbReference type="SAM" id="MobiDB-lite"/>
    </source>
</evidence>
<dbReference type="GO" id="GO:0061630">
    <property type="term" value="F:ubiquitin protein ligase activity"/>
    <property type="evidence" value="ECO:0007669"/>
    <property type="project" value="TreeGrafter"/>
</dbReference>
<evidence type="ECO:0000313" key="6">
    <source>
        <dbReference type="Proteomes" id="UP000050795"/>
    </source>
</evidence>
<name>A0AA85KIK3_TRIRE</name>
<feature type="domain" description="RING-type" evidence="5">
    <location>
        <begin position="140"/>
        <end position="181"/>
    </location>
</feature>
<reference evidence="6" key="1">
    <citation type="submission" date="2022-06" db="EMBL/GenBank/DDBJ databases">
        <authorList>
            <person name="Berger JAMES D."/>
            <person name="Berger JAMES D."/>
        </authorList>
    </citation>
    <scope>NUCLEOTIDE SEQUENCE [LARGE SCALE GENOMIC DNA]</scope>
</reference>
<organism evidence="6 7">
    <name type="scientific">Trichobilharzia regenti</name>
    <name type="common">Nasal bird schistosome</name>
    <dbReference type="NCBI Taxonomy" id="157069"/>
    <lineage>
        <taxon>Eukaryota</taxon>
        <taxon>Metazoa</taxon>
        <taxon>Spiralia</taxon>
        <taxon>Lophotrochozoa</taxon>
        <taxon>Platyhelminthes</taxon>
        <taxon>Trematoda</taxon>
        <taxon>Digenea</taxon>
        <taxon>Strigeidida</taxon>
        <taxon>Schistosomatoidea</taxon>
        <taxon>Schistosomatidae</taxon>
        <taxon>Trichobilharzia</taxon>
    </lineage>
</organism>
<evidence type="ECO:0000259" key="5">
    <source>
        <dbReference type="PROSITE" id="PS50089"/>
    </source>
</evidence>
<reference evidence="7" key="2">
    <citation type="submission" date="2023-11" db="UniProtKB">
        <authorList>
            <consortium name="WormBaseParasite"/>
        </authorList>
    </citation>
    <scope>IDENTIFICATION</scope>
</reference>
<dbReference type="AlphaFoldDB" id="A0AA85KIK3"/>
<evidence type="ECO:0000256" key="2">
    <source>
        <dbReference type="ARBA" id="ARBA00022833"/>
    </source>
</evidence>
<keyword evidence="6" id="KW-1185">Reference proteome</keyword>
<dbReference type="SMART" id="SM00184">
    <property type="entry name" value="RING"/>
    <property type="match status" value="1"/>
</dbReference>
<keyword evidence="2" id="KW-0862">Zinc</keyword>
<dbReference type="Proteomes" id="UP000050795">
    <property type="component" value="Unassembled WGS sequence"/>
</dbReference>
<protein>
    <recommendedName>
        <fullName evidence="5">RING-type domain-containing protein</fullName>
    </recommendedName>
</protein>
<evidence type="ECO:0000313" key="7">
    <source>
        <dbReference type="WBParaSite" id="TREG1_96580.1"/>
    </source>
</evidence>
<dbReference type="WBParaSite" id="TREG1_96580.1">
    <property type="protein sequence ID" value="TREG1_96580.1"/>
    <property type="gene ID" value="TREG1_96580"/>
</dbReference>
<dbReference type="PROSITE" id="PS50089">
    <property type="entry name" value="ZF_RING_2"/>
    <property type="match status" value="1"/>
</dbReference>
<keyword evidence="1 3" id="KW-0479">Metal-binding</keyword>
<dbReference type="GO" id="GO:0008270">
    <property type="term" value="F:zinc ion binding"/>
    <property type="evidence" value="ECO:0007669"/>
    <property type="project" value="UniProtKB-KW"/>
</dbReference>